<proteinExistence type="predicted"/>
<evidence type="ECO:0000313" key="2">
    <source>
        <dbReference type="EMBL" id="MBO0947268.1"/>
    </source>
</evidence>
<reference evidence="2 3" key="1">
    <citation type="submission" date="2021-03" db="EMBL/GenBank/DDBJ databases">
        <title>Fibrella sp. HMF5405 genome sequencing and assembly.</title>
        <authorList>
            <person name="Kang H."/>
            <person name="Kim H."/>
            <person name="Bae S."/>
            <person name="Joh K."/>
        </authorList>
    </citation>
    <scope>NUCLEOTIDE SEQUENCE [LARGE SCALE GENOMIC DNA]</scope>
    <source>
        <strain evidence="2 3">HMF5405</strain>
    </source>
</reference>
<evidence type="ECO:0000259" key="1">
    <source>
        <dbReference type="Pfam" id="PF13643"/>
    </source>
</evidence>
<keyword evidence="3" id="KW-1185">Reference proteome</keyword>
<dbReference type="Proteomes" id="UP000664628">
    <property type="component" value="Unassembled WGS sequence"/>
</dbReference>
<sequence length="240" mass="27302">MTISYRNTSQAECNLSVEAEGFNSSIIVIGGKPEPTYISISGLYQKKAAIVKWIVCINDECKKASLSVALHTYYDNMSKNVYSEPLMSWQLIPASSAKSFPEYIPLPIRQDYEEACLILELSPKASATLSRRCLQGMIRDFFNVTGEKTLFNEIKAIENKVDPITWQAIHAVRQIGNIGAHMENDINLIVDVDPNEAKVLIALNEMLLKEWYIHRYERTKRLESIIGINAEKQDERRKSE</sequence>
<comment type="caution">
    <text evidence="2">The sequence shown here is derived from an EMBL/GenBank/DDBJ whole genome shotgun (WGS) entry which is preliminary data.</text>
</comment>
<organism evidence="2 3">
    <name type="scientific">Fibrella forsythiae</name>
    <dbReference type="NCBI Taxonomy" id="2817061"/>
    <lineage>
        <taxon>Bacteria</taxon>
        <taxon>Pseudomonadati</taxon>
        <taxon>Bacteroidota</taxon>
        <taxon>Cytophagia</taxon>
        <taxon>Cytophagales</taxon>
        <taxon>Spirosomataceae</taxon>
        <taxon>Fibrella</taxon>
    </lineage>
</organism>
<dbReference type="EMBL" id="JAFMYW010000001">
    <property type="protein sequence ID" value="MBO0947268.1"/>
    <property type="molecule type" value="Genomic_DNA"/>
</dbReference>
<dbReference type="Pfam" id="PF13643">
    <property type="entry name" value="DUF4145"/>
    <property type="match status" value="1"/>
</dbReference>
<gene>
    <name evidence="2" type="ORF">J2I46_01655</name>
</gene>
<feature type="domain" description="DUF4145" evidence="1">
    <location>
        <begin position="114"/>
        <end position="186"/>
    </location>
</feature>
<accession>A0ABS3JBA8</accession>
<dbReference type="RefSeq" id="WP_207327184.1">
    <property type="nucleotide sequence ID" value="NZ_JAFMYW010000001.1"/>
</dbReference>
<name>A0ABS3JBA8_9BACT</name>
<evidence type="ECO:0000313" key="3">
    <source>
        <dbReference type="Proteomes" id="UP000664628"/>
    </source>
</evidence>
<protein>
    <submittedName>
        <fullName evidence="2">DUF4145 domain-containing protein</fullName>
    </submittedName>
</protein>
<dbReference type="InterPro" id="IPR025285">
    <property type="entry name" value="DUF4145"/>
</dbReference>